<dbReference type="InterPro" id="IPR007214">
    <property type="entry name" value="YbaK/aa-tRNA-synth-assoc-dom"/>
</dbReference>
<protein>
    <recommendedName>
        <fullName evidence="1">YbaK/aminoacyl-tRNA synthetase-associated domain-containing protein</fullName>
    </recommendedName>
</protein>
<reference evidence="2 3" key="1">
    <citation type="journal article" date="2019" name="Int. J. Syst. Evol. Microbiol.">
        <title>The Global Catalogue of Microorganisms (GCM) 10K type strain sequencing project: providing services to taxonomists for standard genome sequencing and annotation.</title>
        <authorList>
            <consortium name="The Broad Institute Genomics Platform"/>
            <consortium name="The Broad Institute Genome Sequencing Center for Infectious Disease"/>
            <person name="Wu L."/>
            <person name="Ma J."/>
        </authorList>
    </citation>
    <scope>NUCLEOTIDE SEQUENCE [LARGE SCALE GENOMIC DNA]</scope>
    <source>
        <strain evidence="2 3">JCM 3380</strain>
    </source>
</reference>
<proteinExistence type="predicted"/>
<feature type="domain" description="YbaK/aminoacyl-tRNA synthetase-associated" evidence="1">
    <location>
        <begin position="20"/>
        <end position="141"/>
    </location>
</feature>
<dbReference type="EMBL" id="BAAABU010000020">
    <property type="protein sequence ID" value="GAA0252532.1"/>
    <property type="molecule type" value="Genomic_DNA"/>
</dbReference>
<gene>
    <name evidence="2" type="ORF">GCM10010492_61360</name>
</gene>
<name>A0ABN0UJA9_9PSEU</name>
<keyword evidence="3" id="KW-1185">Reference proteome</keyword>
<dbReference type="RefSeq" id="WP_343937455.1">
    <property type="nucleotide sequence ID" value="NZ_BAAABU010000020.1"/>
</dbReference>
<dbReference type="InterPro" id="IPR036754">
    <property type="entry name" value="YbaK/aa-tRNA-synt-asso_dom_sf"/>
</dbReference>
<dbReference type="CDD" id="cd04332">
    <property type="entry name" value="YbaK_like"/>
    <property type="match status" value="1"/>
</dbReference>
<accession>A0ABN0UJA9</accession>
<dbReference type="Gene3D" id="3.90.960.10">
    <property type="entry name" value="YbaK/aminoacyl-tRNA synthetase-associated domain"/>
    <property type="match status" value="1"/>
</dbReference>
<evidence type="ECO:0000259" key="1">
    <source>
        <dbReference type="Pfam" id="PF04073"/>
    </source>
</evidence>
<evidence type="ECO:0000313" key="2">
    <source>
        <dbReference type="EMBL" id="GAA0252532.1"/>
    </source>
</evidence>
<comment type="caution">
    <text evidence="2">The sequence shown here is derived from an EMBL/GenBank/DDBJ whole genome shotgun (WGS) entry which is preliminary data.</text>
</comment>
<dbReference type="Proteomes" id="UP001500416">
    <property type="component" value="Unassembled WGS sequence"/>
</dbReference>
<sequence length="151" mass="16267">MSSPVEILKEAGVSFSTFTHAPIRTYEDIERELDLPADRLLKTLAFRAEDGRFVLVSLPMLLPVGYGKVAKAAGVSRSKLRRAGDDDLRELGMAPGGISPVTRVEPRTVVFHTSVPDMGTVYCGSGRDDETVQVEAADLVALVRPVLAEVG</sequence>
<dbReference type="Pfam" id="PF04073">
    <property type="entry name" value="tRNA_edit"/>
    <property type="match status" value="1"/>
</dbReference>
<evidence type="ECO:0000313" key="3">
    <source>
        <dbReference type="Proteomes" id="UP001500416"/>
    </source>
</evidence>
<organism evidence="2 3">
    <name type="scientific">Saccharothrix mutabilis subsp. mutabilis</name>
    <dbReference type="NCBI Taxonomy" id="66855"/>
    <lineage>
        <taxon>Bacteria</taxon>
        <taxon>Bacillati</taxon>
        <taxon>Actinomycetota</taxon>
        <taxon>Actinomycetes</taxon>
        <taxon>Pseudonocardiales</taxon>
        <taxon>Pseudonocardiaceae</taxon>
        <taxon>Saccharothrix</taxon>
    </lineage>
</organism>
<dbReference type="SUPFAM" id="SSF55826">
    <property type="entry name" value="YbaK/ProRS associated domain"/>
    <property type="match status" value="1"/>
</dbReference>